<dbReference type="AlphaFoldDB" id="A0A1I0P045"/>
<dbReference type="SUPFAM" id="SSF47413">
    <property type="entry name" value="lambda repressor-like DNA-binding domains"/>
    <property type="match status" value="1"/>
</dbReference>
<dbReference type="InterPro" id="IPR010982">
    <property type="entry name" value="Lambda_DNA-bd_dom_sf"/>
</dbReference>
<proteinExistence type="predicted"/>
<sequence>MKFLEEVVVEEFLPTFRSLLAADLRERGLTQHEVAELLGVSQSAVSKYAHGDVATDDDIAADERVQDTVERVGEGLASGDVSQVQALVEAEVLVRQLSARGDLLAERHEAANPALADYDGDFRVHDADSEVRMREQVLSSVRRGVRMLEHTSGFATLIPAVGANLVECTGDAETVEDVAGVPGRVLDVMGRTEVPAEPDFGVSAYVATVLLAARSAGSDARAALNVSYSEDAVETLESAGYEAVEFDPEGESSGDDSHVRDAVADSESVDVLYQTGGYGVEPIVYLLADSAPDAVRMARELL</sequence>
<accession>A0A1I0P045</accession>
<dbReference type="InterPro" id="IPR001387">
    <property type="entry name" value="Cro/C1-type_HTH"/>
</dbReference>
<dbReference type="PROSITE" id="PS50943">
    <property type="entry name" value="HTH_CROC1"/>
    <property type="match status" value="1"/>
</dbReference>
<dbReference type="Gene3D" id="1.10.260.40">
    <property type="entry name" value="lambda repressor-like DNA-binding domains"/>
    <property type="match status" value="1"/>
</dbReference>
<dbReference type="Pfam" id="PF01381">
    <property type="entry name" value="HTH_3"/>
    <property type="match status" value="1"/>
</dbReference>
<dbReference type="CDD" id="cd00093">
    <property type="entry name" value="HTH_XRE"/>
    <property type="match status" value="1"/>
</dbReference>
<dbReference type="InterPro" id="IPR036409">
    <property type="entry name" value="Aldolase_II/adducin_N_sf"/>
</dbReference>
<dbReference type="PANTHER" id="PTHR40730:SF5">
    <property type="entry name" value="HTH CRO_C1-TYPE DOMAIN-CONTAINING PROTEIN"/>
    <property type="match status" value="1"/>
</dbReference>
<reference evidence="2 3" key="1">
    <citation type="submission" date="2016-10" db="EMBL/GenBank/DDBJ databases">
        <authorList>
            <person name="de Groot N.N."/>
        </authorList>
    </citation>
    <scope>NUCLEOTIDE SEQUENCE [LARGE SCALE GENOMIC DNA]</scope>
    <source>
        <strain evidence="2 3">CGMCC 1.5337</strain>
    </source>
</reference>
<dbReference type="OrthoDB" id="42697at2157"/>
<dbReference type="RefSeq" id="WP_089668535.1">
    <property type="nucleotide sequence ID" value="NZ_FOJA01000001.1"/>
</dbReference>
<gene>
    <name evidence="2" type="ORF">SAMN04487945_1296</name>
</gene>
<evidence type="ECO:0000313" key="3">
    <source>
        <dbReference type="Proteomes" id="UP000198518"/>
    </source>
</evidence>
<dbReference type="EMBL" id="FOJA01000001">
    <property type="protein sequence ID" value="SEW07607.1"/>
    <property type="molecule type" value="Genomic_DNA"/>
</dbReference>
<keyword evidence="3" id="KW-1185">Reference proteome</keyword>
<dbReference type="SUPFAM" id="SSF53639">
    <property type="entry name" value="AraD/HMP-PK domain-like"/>
    <property type="match status" value="1"/>
</dbReference>
<dbReference type="Gene3D" id="3.40.225.10">
    <property type="entry name" value="Class II aldolase/adducin N-terminal domain"/>
    <property type="match status" value="1"/>
</dbReference>
<dbReference type="GO" id="GO:0003677">
    <property type="term" value="F:DNA binding"/>
    <property type="evidence" value="ECO:0007669"/>
    <property type="project" value="InterPro"/>
</dbReference>
<protein>
    <recommendedName>
        <fullName evidence="1">HTH cro/C1-type domain-containing protein</fullName>
    </recommendedName>
</protein>
<feature type="domain" description="HTH cro/C1-type" evidence="1">
    <location>
        <begin position="20"/>
        <end position="48"/>
    </location>
</feature>
<evidence type="ECO:0000313" key="2">
    <source>
        <dbReference type="EMBL" id="SEW07607.1"/>
    </source>
</evidence>
<evidence type="ECO:0000259" key="1">
    <source>
        <dbReference type="PROSITE" id="PS50943"/>
    </source>
</evidence>
<dbReference type="Pfam" id="PF10120">
    <property type="entry name" value="ThiN"/>
    <property type="match status" value="1"/>
</dbReference>
<name>A0A1I0P045_9EURY</name>
<organism evidence="2 3">
    <name type="scientific">Halobacterium jilantaiense</name>
    <dbReference type="NCBI Taxonomy" id="355548"/>
    <lineage>
        <taxon>Archaea</taxon>
        <taxon>Methanobacteriati</taxon>
        <taxon>Methanobacteriota</taxon>
        <taxon>Stenosarchaea group</taxon>
        <taxon>Halobacteria</taxon>
        <taxon>Halobacteriales</taxon>
        <taxon>Halobacteriaceae</taxon>
        <taxon>Halobacterium</taxon>
    </lineage>
</organism>
<dbReference type="PANTHER" id="PTHR40730">
    <property type="entry name" value="TRANSCRIPTIONAL REGULATOR PROTEIN-LIKE PROTEIN"/>
    <property type="match status" value="1"/>
</dbReference>
<dbReference type="InterPro" id="IPR019293">
    <property type="entry name" value="ThiN"/>
</dbReference>
<dbReference type="STRING" id="355548.SAMN04487945_1296"/>
<dbReference type="Proteomes" id="UP000198518">
    <property type="component" value="Unassembled WGS sequence"/>
</dbReference>